<evidence type="ECO:0000313" key="2">
    <source>
        <dbReference type="Proteomes" id="UP000178794"/>
    </source>
</evidence>
<dbReference type="STRING" id="1798492.A3C89_01385"/>
<dbReference type="Proteomes" id="UP000178794">
    <property type="component" value="Unassembled WGS sequence"/>
</dbReference>
<sequence length="71" mass="8096">MLVLPGFRNTAEVPQRTQNRHLKTVFYLKKYHEYIALRSIHLTVSGACRAKKIAVGKALDILADLNIMTRT</sequence>
<organism evidence="1 2">
    <name type="scientific">Candidatus Kaiserbacteria bacterium RIFCSPHIGHO2_02_FULL_50_50</name>
    <dbReference type="NCBI Taxonomy" id="1798492"/>
    <lineage>
        <taxon>Bacteria</taxon>
        <taxon>Candidatus Kaiseribacteriota</taxon>
    </lineage>
</organism>
<comment type="caution">
    <text evidence="1">The sequence shown here is derived from an EMBL/GenBank/DDBJ whole genome shotgun (WGS) entry which is preliminary data.</text>
</comment>
<name>A0A1F6DC78_9BACT</name>
<proteinExistence type="predicted"/>
<evidence type="ECO:0000313" key="1">
    <source>
        <dbReference type="EMBL" id="OGG59043.1"/>
    </source>
</evidence>
<gene>
    <name evidence="1" type="ORF">A3C89_01385</name>
</gene>
<protein>
    <submittedName>
        <fullName evidence="1">Uncharacterized protein</fullName>
    </submittedName>
</protein>
<accession>A0A1F6DC78</accession>
<dbReference type="AlphaFoldDB" id="A0A1F6DC78"/>
<reference evidence="1 2" key="1">
    <citation type="journal article" date="2016" name="Nat. Commun.">
        <title>Thousands of microbial genomes shed light on interconnected biogeochemical processes in an aquifer system.</title>
        <authorList>
            <person name="Anantharaman K."/>
            <person name="Brown C.T."/>
            <person name="Hug L.A."/>
            <person name="Sharon I."/>
            <person name="Castelle C.J."/>
            <person name="Probst A.J."/>
            <person name="Thomas B.C."/>
            <person name="Singh A."/>
            <person name="Wilkins M.J."/>
            <person name="Karaoz U."/>
            <person name="Brodie E.L."/>
            <person name="Williams K.H."/>
            <person name="Hubbard S.S."/>
            <person name="Banfield J.F."/>
        </authorList>
    </citation>
    <scope>NUCLEOTIDE SEQUENCE [LARGE SCALE GENOMIC DNA]</scope>
</reference>
<dbReference type="EMBL" id="MFLF01000020">
    <property type="protein sequence ID" value="OGG59043.1"/>
    <property type="molecule type" value="Genomic_DNA"/>
</dbReference>